<sequence>MAIQILHINKVESFSFPNPYFLFNGMYERNPIVDNSMKMKNTQEEGDRKKYYGKGYRTSYMHKRMTPCYYSPIQCLVKRNINNDFNT</sequence>
<dbReference type="WBParaSite" id="PTRK_0000516100.1">
    <property type="protein sequence ID" value="PTRK_0000516100.1"/>
    <property type="gene ID" value="PTRK_0000516100"/>
</dbReference>
<organism evidence="1 2">
    <name type="scientific">Parastrongyloides trichosuri</name>
    <name type="common">Possum-specific nematode worm</name>
    <dbReference type="NCBI Taxonomy" id="131310"/>
    <lineage>
        <taxon>Eukaryota</taxon>
        <taxon>Metazoa</taxon>
        <taxon>Ecdysozoa</taxon>
        <taxon>Nematoda</taxon>
        <taxon>Chromadorea</taxon>
        <taxon>Rhabditida</taxon>
        <taxon>Tylenchina</taxon>
        <taxon>Panagrolaimomorpha</taxon>
        <taxon>Strongyloidoidea</taxon>
        <taxon>Strongyloididae</taxon>
        <taxon>Parastrongyloides</taxon>
    </lineage>
</organism>
<evidence type="ECO:0000313" key="2">
    <source>
        <dbReference type="WBParaSite" id="PTRK_0000516100.1"/>
    </source>
</evidence>
<reference evidence="2" key="1">
    <citation type="submission" date="2017-02" db="UniProtKB">
        <authorList>
            <consortium name="WormBaseParasite"/>
        </authorList>
    </citation>
    <scope>IDENTIFICATION</scope>
</reference>
<name>A0A0N4ZCA7_PARTI</name>
<proteinExistence type="predicted"/>
<protein>
    <submittedName>
        <fullName evidence="2">Ovule protein</fullName>
    </submittedName>
</protein>
<evidence type="ECO:0000313" key="1">
    <source>
        <dbReference type="Proteomes" id="UP000038045"/>
    </source>
</evidence>
<accession>A0A0N4ZCA7</accession>
<dbReference type="AlphaFoldDB" id="A0A0N4ZCA7"/>
<keyword evidence="1" id="KW-1185">Reference proteome</keyword>
<dbReference type="Proteomes" id="UP000038045">
    <property type="component" value="Unplaced"/>
</dbReference>